<evidence type="ECO:0000313" key="4">
    <source>
        <dbReference type="Proteomes" id="UP000018168"/>
    </source>
</evidence>
<accession>R6P3J0</accession>
<evidence type="ECO:0000256" key="2">
    <source>
        <dbReference type="SAM" id="Phobius"/>
    </source>
</evidence>
<comment type="caution">
    <text evidence="3">The sequence shown here is derived from an EMBL/GenBank/DDBJ whole genome shotgun (WGS) entry which is preliminary data.</text>
</comment>
<gene>
    <name evidence="3" type="ORF">BN578_02481</name>
</gene>
<keyword evidence="2" id="KW-0472">Membrane</keyword>
<feature type="region of interest" description="Disordered" evidence="1">
    <location>
        <begin position="213"/>
        <end position="259"/>
    </location>
</feature>
<dbReference type="EMBL" id="CBEP010000055">
    <property type="protein sequence ID" value="CDC04512.1"/>
    <property type="molecule type" value="Genomic_DNA"/>
</dbReference>
<feature type="compositionally biased region" description="Polar residues" evidence="1">
    <location>
        <begin position="215"/>
        <end position="259"/>
    </location>
</feature>
<organism evidence="3 4">
    <name type="scientific">[Clostridium] leptum CAG:27</name>
    <dbReference type="NCBI Taxonomy" id="1263068"/>
    <lineage>
        <taxon>Bacteria</taxon>
        <taxon>Bacillati</taxon>
        <taxon>Bacillota</taxon>
        <taxon>Clostridia</taxon>
        <taxon>Eubacteriales</taxon>
        <taxon>Oscillospiraceae</taxon>
        <taxon>Oscillospiraceae incertae sedis</taxon>
    </lineage>
</organism>
<sequence>MTQTGKNAVLANNVAEGRLCSYYFGYEDHFTQYDLAELMIFDRALSDEEIGNIQAYLNLKYETDLDKVAGGISLENPEYPDKGLKLPEMPRGIELAIESSDPEGVIGADGSITWPEQETKVNVVCRVTNTLTKESVLTDSFELTLTPVVKADLSAAIAAAEGKQEAGYTPETWEPFAEALEYAKAVLADKNAAQAQVDEAMKALTEKMAALAETAGTSSQPGDSSSKPDTSRPGDTSNPDDSSSPGGTSQNGQNTPQTGDQFYPGVFIVLIGGCLLSSAAYVLIKQRGHNS</sequence>
<feature type="transmembrane region" description="Helical" evidence="2">
    <location>
        <begin position="262"/>
        <end position="284"/>
    </location>
</feature>
<dbReference type="Pfam" id="PF07554">
    <property type="entry name" value="FIVAR"/>
    <property type="match status" value="1"/>
</dbReference>
<reference evidence="3" key="1">
    <citation type="submission" date="2012-11" db="EMBL/GenBank/DDBJ databases">
        <title>Dependencies among metagenomic species, viruses, plasmids and units of genetic variation.</title>
        <authorList>
            <person name="Nielsen H.B."/>
            <person name="Almeida M."/>
            <person name="Juncker A.S."/>
            <person name="Rasmussen S."/>
            <person name="Li J."/>
            <person name="Sunagawa S."/>
            <person name="Plichta D."/>
            <person name="Gautier L."/>
            <person name="Le Chatelier E."/>
            <person name="Peletier E."/>
            <person name="Bonde I."/>
            <person name="Nielsen T."/>
            <person name="Manichanh C."/>
            <person name="Arumugam M."/>
            <person name="Batto J."/>
            <person name="Santos M.B.Q.D."/>
            <person name="Blom N."/>
            <person name="Borruel N."/>
            <person name="Burgdorf K.S."/>
            <person name="Boumezbeur F."/>
            <person name="Casellas F."/>
            <person name="Dore J."/>
            <person name="Guarner F."/>
            <person name="Hansen T."/>
            <person name="Hildebrand F."/>
            <person name="Kaas R.S."/>
            <person name="Kennedy S."/>
            <person name="Kristiansen K."/>
            <person name="Kultima J.R."/>
            <person name="Leonard P."/>
            <person name="Levenez F."/>
            <person name="Lund O."/>
            <person name="Moumen B."/>
            <person name="Le Paslier D."/>
            <person name="Pons N."/>
            <person name="Pedersen O."/>
            <person name="Prifti E."/>
            <person name="Qin J."/>
            <person name="Raes J."/>
            <person name="Tap J."/>
            <person name="Tims S."/>
            <person name="Ussery D.W."/>
            <person name="Yamada T."/>
            <person name="MetaHit consortium"/>
            <person name="Renault P."/>
            <person name="Sicheritz-Ponten T."/>
            <person name="Bork P."/>
            <person name="Wang J."/>
            <person name="Brunak S."/>
            <person name="Ehrlich S.D."/>
        </authorList>
    </citation>
    <scope>NUCLEOTIDE SEQUENCE [LARGE SCALE GENOMIC DNA]</scope>
</reference>
<dbReference type="Proteomes" id="UP000018168">
    <property type="component" value="Unassembled WGS sequence"/>
</dbReference>
<proteinExistence type="predicted"/>
<name>R6P3J0_9FIRM</name>
<dbReference type="Gene3D" id="1.20.1270.70">
    <property type="entry name" value="Designed single chain three-helix bundle"/>
    <property type="match status" value="1"/>
</dbReference>
<evidence type="ECO:0000313" key="3">
    <source>
        <dbReference type="EMBL" id="CDC04512.1"/>
    </source>
</evidence>
<keyword evidence="2" id="KW-0812">Transmembrane</keyword>
<protein>
    <submittedName>
        <fullName evidence="3">Fibronectin type III domain protein</fullName>
    </submittedName>
</protein>
<dbReference type="AlphaFoldDB" id="R6P3J0"/>
<evidence type="ECO:0000256" key="1">
    <source>
        <dbReference type="SAM" id="MobiDB-lite"/>
    </source>
</evidence>
<keyword evidence="2" id="KW-1133">Transmembrane helix</keyword>